<dbReference type="EMBL" id="CALYLO010000001">
    <property type="protein sequence ID" value="CAH8243880.1"/>
    <property type="molecule type" value="Genomic_DNA"/>
</dbReference>
<feature type="domain" description="AB hydrolase-1" evidence="2">
    <location>
        <begin position="105"/>
        <end position="325"/>
    </location>
</feature>
<sequence length="339" mass="38068">MAQGSSAAIAGTSGACRSLCQDQQETGVPATGASVFYGGMTACHIIRSGRMDQNEWSDNLVWTAEMLETDRGVFEIFTQGQGDPLCIAHLYSEFNVRGYYFADRFTDEFRVYLINLKEAGNSCKIKSEHELSMAETCKDLEAVREALALEQWSYAGHSTGGMLGLMYAIHYPGSLTKMLVGGAAASNRYMEHEGSMYCPGSPLNDRLRELFSIMQSAESTREERSQAGREWTEMSLYKPEHFDHYFAEPSSGRVVHRRLDYYSYVELPNYDITGLLPAVLTPSIIYCGEHDTQCPLSCSQEIAEHLPNSKLVVFHDSSHVPYLEEKALFVEMVKEFKNR</sequence>
<evidence type="ECO:0000313" key="4">
    <source>
        <dbReference type="Proteomes" id="UP001154322"/>
    </source>
</evidence>
<accession>A0ABN8U2J6</accession>
<dbReference type="SUPFAM" id="SSF53474">
    <property type="entry name" value="alpha/beta-Hydrolases"/>
    <property type="match status" value="1"/>
</dbReference>
<evidence type="ECO:0000256" key="1">
    <source>
        <dbReference type="ARBA" id="ARBA00022801"/>
    </source>
</evidence>
<dbReference type="Gene3D" id="6.10.140.700">
    <property type="match status" value="1"/>
</dbReference>
<name>A0ABN8U2J6_9BACL</name>
<reference evidence="3" key="1">
    <citation type="submission" date="2022-06" db="EMBL/GenBank/DDBJ databases">
        <authorList>
            <person name="Dietemann V."/>
            <person name="Ory F."/>
            <person name="Dainat B."/>
            <person name="Oberhansli S."/>
        </authorList>
    </citation>
    <scope>NUCLEOTIDE SEQUENCE</scope>
    <source>
        <strain evidence="3">Ena-SAMPLE-TAB-26-04-2022-14:26:32:270-5432</strain>
    </source>
</reference>
<dbReference type="PANTHER" id="PTHR43798:SF31">
    <property type="entry name" value="AB HYDROLASE SUPERFAMILY PROTEIN YCLE"/>
    <property type="match status" value="1"/>
</dbReference>
<evidence type="ECO:0000313" key="3">
    <source>
        <dbReference type="EMBL" id="CAH8243880.1"/>
    </source>
</evidence>
<comment type="caution">
    <text evidence="3">The sequence shown here is derived from an EMBL/GenBank/DDBJ whole genome shotgun (WGS) entry which is preliminary data.</text>
</comment>
<dbReference type="Proteomes" id="UP001154322">
    <property type="component" value="Unassembled WGS sequence"/>
</dbReference>
<evidence type="ECO:0000259" key="2">
    <source>
        <dbReference type="Pfam" id="PF00561"/>
    </source>
</evidence>
<dbReference type="Gene3D" id="3.40.50.1820">
    <property type="entry name" value="alpha/beta hydrolase"/>
    <property type="match status" value="1"/>
</dbReference>
<keyword evidence="4" id="KW-1185">Reference proteome</keyword>
<protein>
    <submittedName>
        <fullName evidence="3">Alpha/beta hydrolase</fullName>
    </submittedName>
</protein>
<dbReference type="InterPro" id="IPR050266">
    <property type="entry name" value="AB_hydrolase_sf"/>
</dbReference>
<dbReference type="PANTHER" id="PTHR43798">
    <property type="entry name" value="MONOACYLGLYCEROL LIPASE"/>
    <property type="match status" value="1"/>
</dbReference>
<proteinExistence type="predicted"/>
<dbReference type="RefSeq" id="WP_249725345.1">
    <property type="nucleotide sequence ID" value="NZ_AP031286.1"/>
</dbReference>
<dbReference type="Pfam" id="PF00561">
    <property type="entry name" value="Abhydrolase_1"/>
    <property type="match status" value="1"/>
</dbReference>
<dbReference type="InterPro" id="IPR029058">
    <property type="entry name" value="AB_hydrolase_fold"/>
</dbReference>
<keyword evidence="1 3" id="KW-0378">Hydrolase</keyword>
<dbReference type="InterPro" id="IPR000073">
    <property type="entry name" value="AB_hydrolase_1"/>
</dbReference>
<dbReference type="GO" id="GO:0016787">
    <property type="term" value="F:hydrolase activity"/>
    <property type="evidence" value="ECO:0007669"/>
    <property type="project" value="UniProtKB-KW"/>
</dbReference>
<gene>
    <name evidence="3" type="ORF">WJ0W_001119</name>
</gene>
<organism evidence="3 4">
    <name type="scientific">Paenibacillus melissococcoides</name>
    <dbReference type="NCBI Taxonomy" id="2912268"/>
    <lineage>
        <taxon>Bacteria</taxon>
        <taxon>Bacillati</taxon>
        <taxon>Bacillota</taxon>
        <taxon>Bacilli</taxon>
        <taxon>Bacillales</taxon>
        <taxon>Paenibacillaceae</taxon>
        <taxon>Paenibacillus</taxon>
    </lineage>
</organism>